<evidence type="ECO:0000313" key="3">
    <source>
        <dbReference type="Proteomes" id="UP000001306"/>
    </source>
</evidence>
<dbReference type="RefSeq" id="WP_011186190.1">
    <property type="nucleotide sequence ID" value="NC_006087.1"/>
</dbReference>
<protein>
    <recommendedName>
        <fullName evidence="4">Di-and tripeptidase</fullName>
    </recommendedName>
</protein>
<dbReference type="EMBL" id="AE016822">
    <property type="protein sequence ID" value="AAT89196.1"/>
    <property type="molecule type" value="Genomic_DNA"/>
</dbReference>
<reference evidence="2 3" key="1">
    <citation type="journal article" date="2004" name="Mol. Plant Microbe Interact.">
        <title>The genome sequence of the Gram-positive sugarcane pathogen Leifsonia xyli subsp. xyli.</title>
        <authorList>
            <person name="Monteiro-Vitorello C.B."/>
            <person name="Camargo L.E.A."/>
            <person name="Van Sluys M.A."/>
            <person name="Kitajima J.P."/>
            <person name="Truffi D."/>
            <person name="do Amaral A.M."/>
            <person name="Harakava R."/>
            <person name="de Oliveira J.C.F."/>
            <person name="Wood D."/>
            <person name="de Oliveira M.C."/>
            <person name="Miyaki C.Y."/>
            <person name="Takita M.A."/>
            <person name="da Silva A.C.R."/>
            <person name="Furlan L.R."/>
            <person name="Carraro D.M."/>
            <person name="Camarotte G."/>
            <person name="Almeida N.F. Jr."/>
            <person name="Carrer H."/>
            <person name="Coutinho L.L."/>
            <person name="El-Dorry H.A."/>
            <person name="Ferro M.I.T."/>
            <person name="Gagliardi P.R."/>
            <person name="Giglioti E."/>
            <person name="Goldman M.H.S."/>
            <person name="Goldman G.H."/>
            <person name="Kimura E.T."/>
            <person name="Ferro E.S."/>
            <person name="Kuramae E.E."/>
            <person name="Lemos E.G.M."/>
            <person name="Lemos M.V.F."/>
            <person name="Mauro S.M.Z."/>
            <person name="Machado M.A."/>
            <person name="Marino C.L."/>
            <person name="Menck C.F."/>
            <person name="Nunes L.R."/>
            <person name="Oliveira R.C."/>
            <person name="Pereira G.G."/>
            <person name="Siqueira W."/>
            <person name="de Souza A.A."/>
            <person name="Tsai S.M."/>
            <person name="Zanca A.S."/>
            <person name="Simpson A.J.G."/>
            <person name="Brumbley S.M."/>
            <person name="Setubal J.C."/>
        </authorList>
    </citation>
    <scope>NUCLEOTIDE SEQUENCE [LARGE SCALE GENOMIC DNA]</scope>
    <source>
        <strain evidence="2 3">CTCB07</strain>
    </source>
</reference>
<keyword evidence="3" id="KW-1185">Reference proteome</keyword>
<feature type="region of interest" description="Disordered" evidence="1">
    <location>
        <begin position="1"/>
        <end position="21"/>
    </location>
</feature>
<dbReference type="AlphaFoldDB" id="Q6AEK0"/>
<dbReference type="KEGG" id="lxx:Lxx13700"/>
<evidence type="ECO:0008006" key="4">
    <source>
        <dbReference type="Google" id="ProtNLM"/>
    </source>
</evidence>
<name>Q6AEK0_LEIXX</name>
<proteinExistence type="predicted"/>
<evidence type="ECO:0000313" key="2">
    <source>
        <dbReference type="EMBL" id="AAT89196.1"/>
    </source>
</evidence>
<dbReference type="Proteomes" id="UP000001306">
    <property type="component" value="Chromosome"/>
</dbReference>
<feature type="compositionally biased region" description="Basic and acidic residues" evidence="1">
    <location>
        <begin position="292"/>
        <end position="302"/>
    </location>
</feature>
<feature type="region of interest" description="Disordered" evidence="1">
    <location>
        <begin position="274"/>
        <end position="321"/>
    </location>
</feature>
<dbReference type="HOGENOM" id="CLU_058821_0_0_11"/>
<dbReference type="eggNOG" id="COG1540">
    <property type="taxonomic scope" value="Bacteria"/>
</dbReference>
<accession>Q6AEK0</accession>
<evidence type="ECO:0000256" key="1">
    <source>
        <dbReference type="SAM" id="MobiDB-lite"/>
    </source>
</evidence>
<sequence>MARTQLPLVSVTGGPPRGGDTPHALDTALDRFLAIQRPAAVAHLRALRRRHPDATAVELARMLERRYLAAVTSGGAAVGATAVIPAIGTGVTLALSGLETAGFLESTALYAQSLSELHGIAVGDPSRARALVLTMMLGREGSDLVRQFGGQLTGEGAARSAYWGELVTSALPQIVVGPLVDRLRSAFIRQFALRGGASLVGKAIPFGIGAVIGGTGNHILGRRVVANSRLAFGPPPAEIPAALSPGDAPGAVRRLGAAAGGGVLRAGRVLRAAVPSRKEAPTLEPPPSPERYPSRPARERSRPAAQTTSAGHPPPVAGTPLSHAVDRMTWAVRTGFVHDVMESHREAEGRPQDSQIEHSG</sequence>
<organism evidence="2 3">
    <name type="scientific">Leifsonia xyli subsp. xyli (strain CTCB07)</name>
    <dbReference type="NCBI Taxonomy" id="281090"/>
    <lineage>
        <taxon>Bacteria</taxon>
        <taxon>Bacillati</taxon>
        <taxon>Actinomycetota</taxon>
        <taxon>Actinomycetes</taxon>
        <taxon>Micrococcales</taxon>
        <taxon>Microbacteriaceae</taxon>
        <taxon>Leifsonia</taxon>
    </lineage>
</organism>
<dbReference type="STRING" id="281090.Lxx13700"/>
<gene>
    <name evidence="2" type="ordered locus">Lxx13700</name>
</gene>